<dbReference type="GO" id="GO:0009055">
    <property type="term" value="F:electron transfer activity"/>
    <property type="evidence" value="ECO:0007669"/>
    <property type="project" value="InterPro"/>
</dbReference>
<sequence length="308" mass="34431">MALFRKPQKKLIVAGFLTLLICGCNMYFKTTTDQFTVTQKTDSFERGKNLVFNICGGCHYDRTINKFVGKHLNDLPKIAGTLYSANLTHSTTHGIPPQYTDAELFYLLKTGISKTGKFMPYMMRPMMADEDVNDIILYLRSNDSSLEAADTTVGKTHINLIGKIGLRHLASPQPYNKGVPRPDENSPVAYGRYLVAVIGCYHCHSQKARTLNYLDAEKTKGFLVGGMKLKGPSGKKLYGPNLTPDKQTGIGNFSEEDFRKAVTEGIRPTGKKLSPPMPKFTHLTENQVHALYSYLQSLPPVHHEVKRQ</sequence>
<dbReference type="InterPro" id="IPR051459">
    <property type="entry name" value="Cytochrome_c-type_DH"/>
</dbReference>
<dbReference type="PANTHER" id="PTHR35008">
    <property type="entry name" value="BLL4482 PROTEIN-RELATED"/>
    <property type="match status" value="1"/>
</dbReference>
<gene>
    <name evidence="6" type="ORF">OCK74_15540</name>
</gene>
<comment type="caution">
    <text evidence="6">The sequence shown here is derived from an EMBL/GenBank/DDBJ whole genome shotgun (WGS) entry which is preliminary data.</text>
</comment>
<evidence type="ECO:0000256" key="4">
    <source>
        <dbReference type="PROSITE-ProRule" id="PRU00433"/>
    </source>
</evidence>
<organism evidence="6 7">
    <name type="scientific">Paraflavisolibacter caeni</name>
    <dbReference type="NCBI Taxonomy" id="2982496"/>
    <lineage>
        <taxon>Bacteria</taxon>
        <taxon>Pseudomonadati</taxon>
        <taxon>Bacteroidota</taxon>
        <taxon>Chitinophagia</taxon>
        <taxon>Chitinophagales</taxon>
        <taxon>Chitinophagaceae</taxon>
        <taxon>Paraflavisolibacter</taxon>
    </lineage>
</organism>
<feature type="domain" description="Cytochrome c" evidence="5">
    <location>
        <begin position="186"/>
        <end position="299"/>
    </location>
</feature>
<dbReference type="Gene3D" id="1.10.760.10">
    <property type="entry name" value="Cytochrome c-like domain"/>
    <property type="match status" value="2"/>
</dbReference>
<evidence type="ECO:0000313" key="7">
    <source>
        <dbReference type="Proteomes" id="UP001155483"/>
    </source>
</evidence>
<accession>A0A9X2XXF2</accession>
<dbReference type="InterPro" id="IPR009056">
    <property type="entry name" value="Cyt_c-like_dom"/>
</dbReference>
<dbReference type="AlphaFoldDB" id="A0A9X2XXF2"/>
<dbReference type="PROSITE" id="PS51007">
    <property type="entry name" value="CYTC"/>
    <property type="match status" value="2"/>
</dbReference>
<dbReference type="GO" id="GO:0046872">
    <property type="term" value="F:metal ion binding"/>
    <property type="evidence" value="ECO:0007669"/>
    <property type="project" value="UniProtKB-KW"/>
</dbReference>
<dbReference type="EMBL" id="JAOTIF010000013">
    <property type="protein sequence ID" value="MCU7550531.1"/>
    <property type="molecule type" value="Genomic_DNA"/>
</dbReference>
<reference evidence="6" key="2">
    <citation type="submission" date="2023-04" db="EMBL/GenBank/DDBJ databases">
        <title>Paracnuella aquatica gen. nov., sp. nov., a member of the family Chitinophagaceae isolated from a hot spring.</title>
        <authorList>
            <person name="Wang C."/>
        </authorList>
    </citation>
    <scope>NUCLEOTIDE SEQUENCE</scope>
    <source>
        <strain evidence="6">LB-8</strain>
    </source>
</reference>
<keyword evidence="2 4" id="KW-0479">Metal-binding</keyword>
<keyword evidence="3 4" id="KW-0408">Iron</keyword>
<evidence type="ECO:0000313" key="6">
    <source>
        <dbReference type="EMBL" id="MCU7550531.1"/>
    </source>
</evidence>
<keyword evidence="1 4" id="KW-0349">Heme</keyword>
<dbReference type="PROSITE" id="PS51257">
    <property type="entry name" value="PROKAR_LIPOPROTEIN"/>
    <property type="match status" value="1"/>
</dbReference>
<evidence type="ECO:0000256" key="1">
    <source>
        <dbReference type="ARBA" id="ARBA00022617"/>
    </source>
</evidence>
<reference evidence="6" key="1">
    <citation type="submission" date="2022-09" db="EMBL/GenBank/DDBJ databases">
        <authorList>
            <person name="Yuan C."/>
            <person name="Ke Z."/>
        </authorList>
    </citation>
    <scope>NUCLEOTIDE SEQUENCE</scope>
    <source>
        <strain evidence="6">LB-8</strain>
    </source>
</reference>
<keyword evidence="7" id="KW-1185">Reference proteome</keyword>
<proteinExistence type="predicted"/>
<name>A0A9X2XXF2_9BACT</name>
<protein>
    <recommendedName>
        <fullName evidence="5">Cytochrome c domain-containing protein</fullName>
    </recommendedName>
</protein>
<feature type="domain" description="Cytochrome c" evidence="5">
    <location>
        <begin position="42"/>
        <end position="143"/>
    </location>
</feature>
<dbReference type="SUPFAM" id="SSF46626">
    <property type="entry name" value="Cytochrome c"/>
    <property type="match status" value="2"/>
</dbReference>
<evidence type="ECO:0000259" key="5">
    <source>
        <dbReference type="PROSITE" id="PS51007"/>
    </source>
</evidence>
<dbReference type="PANTHER" id="PTHR35008:SF8">
    <property type="entry name" value="ALCOHOL DEHYDROGENASE CYTOCHROME C SUBUNIT"/>
    <property type="match status" value="1"/>
</dbReference>
<evidence type="ECO:0000256" key="3">
    <source>
        <dbReference type="ARBA" id="ARBA00023004"/>
    </source>
</evidence>
<dbReference type="RefSeq" id="WP_279297971.1">
    <property type="nucleotide sequence ID" value="NZ_JAOTIF010000013.1"/>
</dbReference>
<dbReference type="Proteomes" id="UP001155483">
    <property type="component" value="Unassembled WGS sequence"/>
</dbReference>
<dbReference type="GO" id="GO:0020037">
    <property type="term" value="F:heme binding"/>
    <property type="evidence" value="ECO:0007669"/>
    <property type="project" value="InterPro"/>
</dbReference>
<dbReference type="InterPro" id="IPR036909">
    <property type="entry name" value="Cyt_c-like_dom_sf"/>
</dbReference>
<evidence type="ECO:0000256" key="2">
    <source>
        <dbReference type="ARBA" id="ARBA00022723"/>
    </source>
</evidence>